<feature type="signal peptide" evidence="1">
    <location>
        <begin position="1"/>
        <end position="21"/>
    </location>
</feature>
<accession>A0A2A5JJG9</accession>
<proteinExistence type="predicted"/>
<keyword evidence="3" id="KW-1185">Reference proteome</keyword>
<feature type="chain" id="PRO_5012495307" evidence="1">
    <location>
        <begin position="22"/>
        <end position="112"/>
    </location>
</feature>
<organism evidence="2 3">
    <name type="scientific">Pseudoalteromonas piscicida</name>
    <dbReference type="NCBI Taxonomy" id="43662"/>
    <lineage>
        <taxon>Bacteria</taxon>
        <taxon>Pseudomonadati</taxon>
        <taxon>Pseudomonadota</taxon>
        <taxon>Gammaproteobacteria</taxon>
        <taxon>Alteromonadales</taxon>
        <taxon>Pseudoalteromonadaceae</taxon>
        <taxon>Pseudoalteromonas</taxon>
    </lineage>
</organism>
<gene>
    <name evidence="2" type="ORF">CEX98_22010</name>
</gene>
<dbReference type="OrthoDB" id="9803742at2"/>
<protein>
    <submittedName>
        <fullName evidence="2">Uncharacterized protein</fullName>
    </submittedName>
</protein>
<dbReference type="AlphaFoldDB" id="A0A2A5JJG9"/>
<comment type="caution">
    <text evidence="2">The sequence shown here is derived from an EMBL/GenBank/DDBJ whole genome shotgun (WGS) entry which is preliminary data.</text>
</comment>
<name>A0A2A5JJG9_PSEO7</name>
<evidence type="ECO:0000256" key="1">
    <source>
        <dbReference type="SAM" id="SignalP"/>
    </source>
</evidence>
<sequence>MKKILCAVMLSLLSAPSFANAIFEISGKVTELYASETGSIAVKLNTHNEYQSSAKAACPRYNGWTGNTNADPILKSVLLAAKASQTTIRISVRGCEADGAWAKAASVYMLNN</sequence>
<evidence type="ECO:0000313" key="3">
    <source>
        <dbReference type="Proteomes" id="UP000228621"/>
    </source>
</evidence>
<dbReference type="Proteomes" id="UP000228621">
    <property type="component" value="Unassembled WGS sequence"/>
</dbReference>
<keyword evidence="1" id="KW-0732">Signal</keyword>
<dbReference type="EMBL" id="NKHF01000132">
    <property type="protein sequence ID" value="PCK29590.1"/>
    <property type="molecule type" value="Genomic_DNA"/>
</dbReference>
<evidence type="ECO:0000313" key="2">
    <source>
        <dbReference type="EMBL" id="PCK29590.1"/>
    </source>
</evidence>
<dbReference type="RefSeq" id="WP_099644126.1">
    <property type="nucleotide sequence ID" value="NZ_NKHF01000132.1"/>
</dbReference>
<reference evidence="3" key="1">
    <citation type="journal article" date="2019" name="Genome Announc.">
        <title>Draft Genome Sequence of Pseudoalteromonas piscicida Strain 36Y ROTHPW, an Hypersaline Seawater Isolate from the South Coast of Sonora, Mexico.</title>
        <authorList>
            <person name="Sanchez-Diaz R."/>
            <person name="Molina-Garza Z.J."/>
            <person name="Cruz-Suarez L.E."/>
            <person name="Selvin J."/>
            <person name="Kiran G.S."/>
            <person name="Ibarra-Gamez J.C."/>
            <person name="Gomez-Gil B."/>
            <person name="Galaviz-Silva L."/>
        </authorList>
    </citation>
    <scope>NUCLEOTIDE SEQUENCE [LARGE SCALE GENOMIC DNA]</scope>
    <source>
        <strain evidence="3">36Y_RITHPW</strain>
    </source>
</reference>